<reference evidence="2 3" key="1">
    <citation type="journal article" date="2015" name="Genome Biol. Evol.">
        <title>Comparative Genomics of a Bacterivorous Green Alga Reveals Evolutionary Causalities and Consequences of Phago-Mixotrophic Mode of Nutrition.</title>
        <authorList>
            <person name="Burns J.A."/>
            <person name="Paasch A."/>
            <person name="Narechania A."/>
            <person name="Kim E."/>
        </authorList>
    </citation>
    <scope>NUCLEOTIDE SEQUENCE [LARGE SCALE GENOMIC DNA]</scope>
    <source>
        <strain evidence="2 3">PLY_AMNH</strain>
    </source>
</reference>
<name>A0AAE0FN58_9CHLO</name>
<dbReference type="AlphaFoldDB" id="A0AAE0FN58"/>
<comment type="caution">
    <text evidence="2">The sequence shown here is derived from an EMBL/GenBank/DDBJ whole genome shotgun (WGS) entry which is preliminary data.</text>
</comment>
<keyword evidence="3" id="KW-1185">Reference proteome</keyword>
<accession>A0AAE0FN58</accession>
<dbReference type="EMBL" id="LGRX02016493">
    <property type="protein sequence ID" value="KAK3262026.1"/>
    <property type="molecule type" value="Genomic_DNA"/>
</dbReference>
<dbReference type="Proteomes" id="UP001190700">
    <property type="component" value="Unassembled WGS sequence"/>
</dbReference>
<sequence>MESNFCTLRMLLFLTLASSKGTSAARLPGQKDETVLAFGLPRENAEGQQGADSTIYISDANAATTGTSAGANMNEGGLPYSISNPPGSSPGWKGTPGVYSTDFNSNVAGKVDHFDVYGEVRTKYSQVYWTRNTPINLPPELVERFKGKVMAITGYEVDQVTHSGPMVGSTTVGDVLGGFSCYPDCADSDKSVPIYHAYNHHYFGWLTGADAEMVELEETTRAPNPTRTAFRDAPGKRHKFPTSIVFKENPGGEYRKSYHGYPSGFAQLLHSPSQWVVEPMQIDTHNREYDLDDPVGYQPSFLPKRDTNASQHAQLHNGLSPLIECPCSDRITRSLKTTSEIRVQGTCGAAQIMTEAECQAAVAAVAEVNSTRVVANASLPSGCIMFPDKGAATVAAVLNSAQSAHGCSQGRGQFTWQGPVGGSRIDCADGGCLAPDLKYGCTGEFGGQCTWDGPESAQAGCGKYDDCGGFFCGTSVIPGQKKLLCFGRKAAAKHVKGSSSDSAWTKVYSETLMLHGEASLGGLVSLSLEHDGDVATITLSGPAEAWYGAAFNAAAMKDAPYAIIVDGAGVVTERKLAEHSPGALLTPSFRLVAVNVSAGTRTVTLTRPVAGATSDHYTIPTTPGEIGMIAAVGDTPQLAYHKSRTGGSLTLIPSTTPSCVCQPSSKTYLTYMDVSTQEYRVGCLDEPRSDMLRRGDGTGRSVRNAACDMQTYHGGLHCCQHHFLLTDMDQGHLIPNKTDTYFLKWRYYFQEYVPRNDVTKVPASHQHLHHWVFLIDANVNDYEEDNAHYGSPSIGNITAHLRARDMGLEDIPEEFSTITPLVITPHFHAPNSIREELWNRDTGEILCNVTAEYGDPAYGALSAVFNEANYVAIRPCIFGDQPGLQKPFHLSPDTNLTAIKFFNNTFRHIGQMAQWTGLMVYGPDAPF</sequence>
<evidence type="ECO:0000256" key="1">
    <source>
        <dbReference type="SAM" id="SignalP"/>
    </source>
</evidence>
<keyword evidence="1" id="KW-0732">Signal</keyword>
<feature type="signal peptide" evidence="1">
    <location>
        <begin position="1"/>
        <end position="24"/>
    </location>
</feature>
<evidence type="ECO:0000313" key="2">
    <source>
        <dbReference type="EMBL" id="KAK3262026.1"/>
    </source>
</evidence>
<feature type="chain" id="PRO_5041909958" evidence="1">
    <location>
        <begin position="25"/>
        <end position="927"/>
    </location>
</feature>
<evidence type="ECO:0000313" key="3">
    <source>
        <dbReference type="Proteomes" id="UP001190700"/>
    </source>
</evidence>
<proteinExistence type="predicted"/>
<organism evidence="2 3">
    <name type="scientific">Cymbomonas tetramitiformis</name>
    <dbReference type="NCBI Taxonomy" id="36881"/>
    <lineage>
        <taxon>Eukaryota</taxon>
        <taxon>Viridiplantae</taxon>
        <taxon>Chlorophyta</taxon>
        <taxon>Pyramimonadophyceae</taxon>
        <taxon>Pyramimonadales</taxon>
        <taxon>Pyramimonadaceae</taxon>
        <taxon>Cymbomonas</taxon>
    </lineage>
</organism>
<protein>
    <submittedName>
        <fullName evidence="2">Uncharacterized protein</fullName>
    </submittedName>
</protein>
<gene>
    <name evidence="2" type="ORF">CYMTET_29092</name>
</gene>